<protein>
    <submittedName>
        <fullName evidence="1">Uncharacterized protein</fullName>
    </submittedName>
</protein>
<reference evidence="1" key="1">
    <citation type="journal article" date="2009" name="PLoS Genet.">
        <title>Sequencing, mapping, and analysis of 27,455 maize full-length cDNAs.</title>
        <authorList>
            <person name="Soderlund C."/>
            <person name="Descour A."/>
            <person name="Kudrna D."/>
            <person name="Bomhoff M."/>
            <person name="Boyd L."/>
            <person name="Currie J."/>
            <person name="Angelova A."/>
            <person name="Collura K."/>
            <person name="Wissotski M."/>
            <person name="Ashley E."/>
            <person name="Morrow D."/>
            <person name="Fernandes J."/>
            <person name="Walbot V."/>
            <person name="Yu Y."/>
        </authorList>
    </citation>
    <scope>NUCLEOTIDE SEQUENCE</scope>
    <source>
        <strain evidence="1">B73</strain>
    </source>
</reference>
<accession>C0PE97</accession>
<dbReference type="HOGENOM" id="CLU_1941187_0_0_1"/>
<evidence type="ECO:0000313" key="1">
    <source>
        <dbReference type="EMBL" id="ACN33513.1"/>
    </source>
</evidence>
<dbReference type="AlphaFoldDB" id="C0PE97"/>
<name>C0PE97_MAIZE</name>
<dbReference type="EMBL" id="BT066616">
    <property type="protein sequence ID" value="ACN33513.1"/>
    <property type="molecule type" value="mRNA"/>
</dbReference>
<reference evidence="1" key="2">
    <citation type="submission" date="2012-06" db="EMBL/GenBank/DDBJ databases">
        <authorList>
            <person name="Yu Y."/>
            <person name="Currie J."/>
            <person name="Lomeli R."/>
            <person name="Angelova A."/>
            <person name="Collura K."/>
            <person name="Wissotski M."/>
            <person name="Campos D."/>
            <person name="Kudrna D."/>
            <person name="Golser W."/>
            <person name="Ashely E."/>
            <person name="Descour A."/>
            <person name="Fernandes J."/>
            <person name="Soderlund C."/>
            <person name="Walbot V."/>
        </authorList>
    </citation>
    <scope>NUCLEOTIDE SEQUENCE</scope>
    <source>
        <strain evidence="1">B73</strain>
    </source>
</reference>
<organism evidence="1">
    <name type="scientific">Zea mays</name>
    <name type="common">Maize</name>
    <dbReference type="NCBI Taxonomy" id="4577"/>
    <lineage>
        <taxon>Eukaryota</taxon>
        <taxon>Viridiplantae</taxon>
        <taxon>Streptophyta</taxon>
        <taxon>Embryophyta</taxon>
        <taxon>Tracheophyta</taxon>
        <taxon>Spermatophyta</taxon>
        <taxon>Magnoliopsida</taxon>
        <taxon>Liliopsida</taxon>
        <taxon>Poales</taxon>
        <taxon>Poaceae</taxon>
        <taxon>PACMAD clade</taxon>
        <taxon>Panicoideae</taxon>
        <taxon>Andropogonodae</taxon>
        <taxon>Andropogoneae</taxon>
        <taxon>Tripsacinae</taxon>
        <taxon>Zea</taxon>
    </lineage>
</organism>
<proteinExistence type="evidence at transcript level"/>
<sequence length="130" mass="14373">MSSKNTRGFQSSDSCLTRRIMHGILEWDGRRRTGTGRDHLAEISFRSEPAIFYLGTHENPRPPKRSAGPCHETSISENFICARLIRILMASEDPKLSIPGFLGMVRSRFSSVGATKGTQLVPSSSQAHSL</sequence>